<gene>
    <name evidence="9" type="ORF">H9742_05120</name>
</gene>
<evidence type="ECO:0000256" key="8">
    <source>
        <dbReference type="SAM" id="Phobius"/>
    </source>
</evidence>
<protein>
    <submittedName>
        <fullName evidence="9">AzlC family ABC transporter permease</fullName>
    </submittedName>
</protein>
<dbReference type="EMBL" id="DXGH01000027">
    <property type="protein sequence ID" value="HIW80904.1"/>
    <property type="molecule type" value="Genomic_DNA"/>
</dbReference>
<dbReference type="Pfam" id="PF03591">
    <property type="entry name" value="AzlC"/>
    <property type="match status" value="1"/>
</dbReference>
<comment type="similarity">
    <text evidence="2">Belongs to the AzlC family.</text>
</comment>
<dbReference type="AlphaFoldDB" id="A0A9D1R4R8"/>
<dbReference type="Proteomes" id="UP000824265">
    <property type="component" value="Unassembled WGS sequence"/>
</dbReference>
<keyword evidence="5 8" id="KW-0812">Transmembrane</keyword>
<dbReference type="PANTHER" id="PTHR34979:SF1">
    <property type="entry name" value="INNER MEMBRANE PROTEIN YGAZ"/>
    <property type="match status" value="1"/>
</dbReference>
<keyword evidence="3" id="KW-0813">Transport</keyword>
<feature type="transmembrane region" description="Helical" evidence="8">
    <location>
        <begin position="131"/>
        <end position="152"/>
    </location>
</feature>
<name>A0A9D1R4R8_9FIRM</name>
<evidence type="ECO:0000256" key="4">
    <source>
        <dbReference type="ARBA" id="ARBA00022475"/>
    </source>
</evidence>
<evidence type="ECO:0000313" key="9">
    <source>
        <dbReference type="EMBL" id="HIW80904.1"/>
    </source>
</evidence>
<accession>A0A9D1R4R8</accession>
<evidence type="ECO:0000256" key="5">
    <source>
        <dbReference type="ARBA" id="ARBA00022692"/>
    </source>
</evidence>
<dbReference type="InterPro" id="IPR011606">
    <property type="entry name" value="Brnchd-chn_aa_trnsp_permease"/>
</dbReference>
<reference evidence="9" key="1">
    <citation type="journal article" date="2021" name="PeerJ">
        <title>Extensive microbial diversity within the chicken gut microbiome revealed by metagenomics and culture.</title>
        <authorList>
            <person name="Gilroy R."/>
            <person name="Ravi A."/>
            <person name="Getino M."/>
            <person name="Pursley I."/>
            <person name="Horton D.L."/>
            <person name="Alikhan N.F."/>
            <person name="Baker D."/>
            <person name="Gharbi K."/>
            <person name="Hall N."/>
            <person name="Watson M."/>
            <person name="Adriaenssens E.M."/>
            <person name="Foster-Nyarko E."/>
            <person name="Jarju S."/>
            <person name="Secka A."/>
            <person name="Antonio M."/>
            <person name="Oren A."/>
            <person name="Chaudhuri R.R."/>
            <person name="La Ragione R."/>
            <person name="Hildebrand F."/>
            <person name="Pallen M.J."/>
        </authorList>
    </citation>
    <scope>NUCLEOTIDE SEQUENCE</scope>
    <source>
        <strain evidence="9">CHK195-6426</strain>
    </source>
</reference>
<dbReference type="GO" id="GO:1903785">
    <property type="term" value="P:L-valine transmembrane transport"/>
    <property type="evidence" value="ECO:0007669"/>
    <property type="project" value="TreeGrafter"/>
</dbReference>
<evidence type="ECO:0000256" key="3">
    <source>
        <dbReference type="ARBA" id="ARBA00022448"/>
    </source>
</evidence>
<feature type="transmembrane region" description="Helical" evidence="8">
    <location>
        <begin position="193"/>
        <end position="221"/>
    </location>
</feature>
<comment type="caution">
    <text evidence="9">The sequence shown here is derived from an EMBL/GenBank/DDBJ whole genome shotgun (WGS) entry which is preliminary data.</text>
</comment>
<dbReference type="GO" id="GO:0005886">
    <property type="term" value="C:plasma membrane"/>
    <property type="evidence" value="ECO:0007669"/>
    <property type="project" value="UniProtKB-SubCell"/>
</dbReference>
<evidence type="ECO:0000256" key="6">
    <source>
        <dbReference type="ARBA" id="ARBA00022989"/>
    </source>
</evidence>
<evidence type="ECO:0000256" key="1">
    <source>
        <dbReference type="ARBA" id="ARBA00004651"/>
    </source>
</evidence>
<proteinExistence type="inferred from homology"/>
<reference evidence="9" key="2">
    <citation type="submission" date="2021-04" db="EMBL/GenBank/DDBJ databases">
        <authorList>
            <person name="Gilroy R."/>
        </authorList>
    </citation>
    <scope>NUCLEOTIDE SEQUENCE</scope>
    <source>
        <strain evidence="9">CHK195-6426</strain>
    </source>
</reference>
<sequence>MKNKRLKEIRFAFAQSVPVMLGYLFLGIAFGLMLQNAGYNFWWAFFCSVVIYAGSMQFVLVTLLTSGASLLYAAAMTVFVNGRHIFYGLSFIEKFRGMGKKYPYMVFSLTDETYSVLCGLRTPQGLDEKNISFFIALFDQLYWITGSVLGAVIGQLITFDTTGVDFSMTALFVVIVLNQWMDSKEHRPAIIGGVIGVICLILLGAESFLLPALTLTALILLGVRKKWDIH</sequence>
<dbReference type="PANTHER" id="PTHR34979">
    <property type="entry name" value="INNER MEMBRANE PROTEIN YGAZ"/>
    <property type="match status" value="1"/>
</dbReference>
<comment type="subcellular location">
    <subcellularLocation>
        <location evidence="1">Cell membrane</location>
        <topology evidence="1">Multi-pass membrane protein</topology>
    </subcellularLocation>
</comment>
<evidence type="ECO:0000256" key="2">
    <source>
        <dbReference type="ARBA" id="ARBA00010735"/>
    </source>
</evidence>
<organism evidence="9 10">
    <name type="scientific">Candidatus Acetatifactor stercoripullorum</name>
    <dbReference type="NCBI Taxonomy" id="2838414"/>
    <lineage>
        <taxon>Bacteria</taxon>
        <taxon>Bacillati</taxon>
        <taxon>Bacillota</taxon>
        <taxon>Clostridia</taxon>
        <taxon>Lachnospirales</taxon>
        <taxon>Lachnospiraceae</taxon>
        <taxon>Acetatifactor</taxon>
    </lineage>
</organism>
<evidence type="ECO:0000256" key="7">
    <source>
        <dbReference type="ARBA" id="ARBA00023136"/>
    </source>
</evidence>
<keyword evidence="4" id="KW-1003">Cell membrane</keyword>
<feature type="transmembrane region" description="Helical" evidence="8">
    <location>
        <begin position="12"/>
        <end position="35"/>
    </location>
</feature>
<keyword evidence="6 8" id="KW-1133">Transmembrane helix</keyword>
<evidence type="ECO:0000313" key="10">
    <source>
        <dbReference type="Proteomes" id="UP000824265"/>
    </source>
</evidence>
<keyword evidence="7 8" id="KW-0472">Membrane</keyword>